<dbReference type="SUPFAM" id="SSF55874">
    <property type="entry name" value="ATPase domain of HSP90 chaperone/DNA topoisomerase II/histidine kinase"/>
    <property type="match status" value="1"/>
</dbReference>
<dbReference type="PANTHER" id="PTHR41523">
    <property type="entry name" value="TWO-COMPONENT SYSTEM SENSOR PROTEIN"/>
    <property type="match status" value="1"/>
</dbReference>
<evidence type="ECO:0000256" key="3">
    <source>
        <dbReference type="ARBA" id="ARBA00022553"/>
    </source>
</evidence>
<evidence type="ECO:0000256" key="7">
    <source>
        <dbReference type="ARBA" id="ARBA00022840"/>
    </source>
</evidence>
<dbReference type="Gene3D" id="3.30.565.10">
    <property type="entry name" value="Histidine kinase-like ATPase, C-terminal domain"/>
    <property type="match status" value="1"/>
</dbReference>
<evidence type="ECO:0000256" key="6">
    <source>
        <dbReference type="ARBA" id="ARBA00022777"/>
    </source>
</evidence>
<dbReference type="EMBL" id="JBHRTR010000048">
    <property type="protein sequence ID" value="MFC3230740.1"/>
    <property type="molecule type" value="Genomic_DNA"/>
</dbReference>
<dbReference type="Pfam" id="PF13581">
    <property type="entry name" value="HATPase_c_2"/>
    <property type="match status" value="1"/>
</dbReference>
<keyword evidence="10" id="KW-1185">Reference proteome</keyword>
<keyword evidence="3" id="KW-0597">Phosphoprotein</keyword>
<keyword evidence="4 9" id="KW-0808">Transferase</keyword>
<gene>
    <name evidence="9" type="ORF">ACFOGJ_26065</name>
</gene>
<sequence>MVPENLVRLAGAVVGAVAAPAAAIDGGMRIVVANPAFGTLVGDGGNLSGRELARLQACRWDGPDFSDAVRRVLPEERAFNGCPLECLDGRRMTVNGCPIRPDEHSASMMLLTFDTVQAPLPGSPAAITAGLTDPRVIEIAHRVKNLLALVQSLAIQTRGEDVASFRTAFLSRMKALALAHGTMLETSLDRAPLRSLLHNLLAPFLQDSPDRIVMDGPPVALSPNQVTIFALIVHELASNAARHGALSNSGGRILVTWRNDGDRLHLEWREQGAQLPPGTREAGLQDHEGFGTILIRRAVAYQLRGHADLGFAPDGFVCAMDFPLKRAA</sequence>
<organism evidence="9 10">
    <name type="scientific">Marinibaculum pumilum</name>
    <dbReference type="NCBI Taxonomy" id="1766165"/>
    <lineage>
        <taxon>Bacteria</taxon>
        <taxon>Pseudomonadati</taxon>
        <taxon>Pseudomonadota</taxon>
        <taxon>Alphaproteobacteria</taxon>
        <taxon>Rhodospirillales</taxon>
        <taxon>Rhodospirillaceae</taxon>
        <taxon>Marinibaculum</taxon>
    </lineage>
</organism>
<dbReference type="EC" id="2.7.13.3" evidence="2"/>
<evidence type="ECO:0000256" key="2">
    <source>
        <dbReference type="ARBA" id="ARBA00012438"/>
    </source>
</evidence>
<keyword evidence="6 9" id="KW-0418">Kinase</keyword>
<evidence type="ECO:0000256" key="4">
    <source>
        <dbReference type="ARBA" id="ARBA00022679"/>
    </source>
</evidence>
<dbReference type="InterPro" id="IPR003594">
    <property type="entry name" value="HATPase_dom"/>
</dbReference>
<dbReference type="InterPro" id="IPR036890">
    <property type="entry name" value="HATPase_C_sf"/>
</dbReference>
<evidence type="ECO:0000259" key="8">
    <source>
        <dbReference type="SMART" id="SM00911"/>
    </source>
</evidence>
<reference evidence="10" key="1">
    <citation type="journal article" date="2019" name="Int. J. Syst. Evol. Microbiol.">
        <title>The Global Catalogue of Microorganisms (GCM) 10K type strain sequencing project: providing services to taxonomists for standard genome sequencing and annotation.</title>
        <authorList>
            <consortium name="The Broad Institute Genomics Platform"/>
            <consortium name="The Broad Institute Genome Sequencing Center for Infectious Disease"/>
            <person name="Wu L."/>
            <person name="Ma J."/>
        </authorList>
    </citation>
    <scope>NUCLEOTIDE SEQUENCE [LARGE SCALE GENOMIC DNA]</scope>
    <source>
        <strain evidence="10">KCTC 42964</strain>
    </source>
</reference>
<dbReference type="RefSeq" id="WP_379906178.1">
    <property type="nucleotide sequence ID" value="NZ_JBHRTR010000048.1"/>
</dbReference>
<keyword evidence="7" id="KW-0067">ATP-binding</keyword>
<dbReference type="Proteomes" id="UP001595528">
    <property type="component" value="Unassembled WGS sequence"/>
</dbReference>
<evidence type="ECO:0000256" key="1">
    <source>
        <dbReference type="ARBA" id="ARBA00000085"/>
    </source>
</evidence>
<protein>
    <recommendedName>
        <fullName evidence="2">histidine kinase</fullName>
        <ecNumber evidence="2">2.7.13.3</ecNumber>
    </recommendedName>
</protein>
<dbReference type="Pfam" id="PF07536">
    <property type="entry name" value="HWE_HK"/>
    <property type="match status" value="1"/>
</dbReference>
<proteinExistence type="predicted"/>
<keyword evidence="5" id="KW-0547">Nucleotide-binding</keyword>
<dbReference type="PANTHER" id="PTHR41523:SF7">
    <property type="entry name" value="HISTIDINE KINASE"/>
    <property type="match status" value="1"/>
</dbReference>
<comment type="caution">
    <text evidence="9">The sequence shown here is derived from an EMBL/GenBank/DDBJ whole genome shotgun (WGS) entry which is preliminary data.</text>
</comment>
<comment type="catalytic activity">
    <reaction evidence="1">
        <text>ATP + protein L-histidine = ADP + protein N-phospho-L-histidine.</text>
        <dbReference type="EC" id="2.7.13.3"/>
    </reaction>
</comment>
<name>A0ABV7L7Y7_9PROT</name>
<dbReference type="GO" id="GO:0004673">
    <property type="term" value="F:protein histidine kinase activity"/>
    <property type="evidence" value="ECO:0007669"/>
    <property type="project" value="UniProtKB-EC"/>
</dbReference>
<dbReference type="SMART" id="SM00911">
    <property type="entry name" value="HWE_HK"/>
    <property type="match status" value="1"/>
</dbReference>
<evidence type="ECO:0000256" key="5">
    <source>
        <dbReference type="ARBA" id="ARBA00022741"/>
    </source>
</evidence>
<dbReference type="InterPro" id="IPR011102">
    <property type="entry name" value="Sig_transdc_His_kinase_HWE"/>
</dbReference>
<evidence type="ECO:0000313" key="10">
    <source>
        <dbReference type="Proteomes" id="UP001595528"/>
    </source>
</evidence>
<evidence type="ECO:0000313" key="9">
    <source>
        <dbReference type="EMBL" id="MFC3230740.1"/>
    </source>
</evidence>
<accession>A0ABV7L7Y7</accession>
<feature type="domain" description="Signal transduction histidine kinase HWE region" evidence="8">
    <location>
        <begin position="138"/>
        <end position="218"/>
    </location>
</feature>